<accession>A0AAE1WH33</accession>
<feature type="compositionally biased region" description="Polar residues" evidence="1">
    <location>
        <begin position="983"/>
        <end position="995"/>
    </location>
</feature>
<feature type="compositionally biased region" description="Polar residues" evidence="1">
    <location>
        <begin position="1185"/>
        <end position="1194"/>
    </location>
</feature>
<name>A0AAE1WH33_9LAMI</name>
<dbReference type="Pfam" id="PF07839">
    <property type="entry name" value="CaM_binding"/>
    <property type="match status" value="2"/>
</dbReference>
<protein>
    <recommendedName>
        <fullName evidence="2">Calmodulin-binding domain-containing protein</fullName>
    </recommendedName>
</protein>
<gene>
    <name evidence="3" type="ORF">Sango_1787100</name>
</gene>
<evidence type="ECO:0000259" key="2">
    <source>
        <dbReference type="SMART" id="SM01054"/>
    </source>
</evidence>
<evidence type="ECO:0000313" key="4">
    <source>
        <dbReference type="Proteomes" id="UP001289374"/>
    </source>
</evidence>
<dbReference type="GO" id="GO:0005516">
    <property type="term" value="F:calmodulin binding"/>
    <property type="evidence" value="ECO:0007669"/>
    <property type="project" value="InterPro"/>
</dbReference>
<dbReference type="InterPro" id="IPR012417">
    <property type="entry name" value="CaM-bd_dom_pln"/>
</dbReference>
<feature type="compositionally biased region" description="Low complexity" evidence="1">
    <location>
        <begin position="724"/>
        <end position="734"/>
    </location>
</feature>
<dbReference type="SMART" id="SM01054">
    <property type="entry name" value="CaM_binding"/>
    <property type="match status" value="2"/>
</dbReference>
<feature type="compositionally biased region" description="Low complexity" evidence="1">
    <location>
        <begin position="942"/>
        <end position="952"/>
    </location>
</feature>
<feature type="domain" description="Calmodulin-binding" evidence="2">
    <location>
        <begin position="1243"/>
        <end position="1352"/>
    </location>
</feature>
<dbReference type="PANTHER" id="PTHR33835">
    <property type="entry name" value="YALI0C07656P"/>
    <property type="match status" value="1"/>
</dbReference>
<feature type="compositionally biased region" description="Basic and acidic residues" evidence="1">
    <location>
        <begin position="876"/>
        <end position="899"/>
    </location>
</feature>
<feature type="domain" description="Calmodulin-binding" evidence="2">
    <location>
        <begin position="1037"/>
        <end position="1134"/>
    </location>
</feature>
<dbReference type="InterPro" id="IPR025638">
    <property type="entry name" value="DUF4336"/>
</dbReference>
<reference evidence="3" key="1">
    <citation type="submission" date="2020-06" db="EMBL/GenBank/DDBJ databases">
        <authorList>
            <person name="Li T."/>
            <person name="Hu X."/>
            <person name="Zhang T."/>
            <person name="Song X."/>
            <person name="Zhang H."/>
            <person name="Dai N."/>
            <person name="Sheng W."/>
            <person name="Hou X."/>
            <person name="Wei L."/>
        </authorList>
    </citation>
    <scope>NUCLEOTIDE SEQUENCE</scope>
    <source>
        <strain evidence="3">K16</strain>
        <tissue evidence="3">Leaf</tissue>
    </source>
</reference>
<comment type="caution">
    <text evidence="3">The sequence shown here is derived from an EMBL/GenBank/DDBJ whole genome shotgun (WGS) entry which is preliminary data.</text>
</comment>
<feature type="compositionally biased region" description="Basic and acidic residues" evidence="1">
    <location>
        <begin position="802"/>
        <end position="818"/>
    </location>
</feature>
<evidence type="ECO:0000256" key="1">
    <source>
        <dbReference type="SAM" id="MobiDB-lite"/>
    </source>
</evidence>
<keyword evidence="4" id="KW-1185">Reference proteome</keyword>
<feature type="compositionally biased region" description="Basic and acidic residues" evidence="1">
    <location>
        <begin position="908"/>
        <end position="927"/>
    </location>
</feature>
<evidence type="ECO:0000313" key="3">
    <source>
        <dbReference type="EMBL" id="KAK4393163.1"/>
    </source>
</evidence>
<proteinExistence type="predicted"/>
<sequence>MVAIAVPSPRSSRLASRELNSSFVSGSPLKSVCFPVKPNRRKDRNEVSLGCCRAALAAVKDSIWLFEQEQALGFSSVSTNIRMTVIKLKSGGLWVHAPIAPTKECIQLLKELGAPVEYIILPTFAYEHKIFVGPFSRKFPKAQVWVAPRQWSWPLNLPLEFFGIFRAKTLKDEDASAPWADEIEQKVLSSPEVGIGPYVEVAFYHKRTRTLLVTDAVIYVPRQPPECISKDSLLSSAKNGLAVKILSKGKEVPDEPVVDNKMNRQKGWERMVLQILFLGPSNLLEPNASFSQMSQKLIVSPIVKTLVFSKVPEKVQDWIDRIARDWRFKRIIPAHFAAPINASRSELLAAFAFLDDLLGERYVTRPSLSLLFTSLLGKAASYFPPDDMRTLSSLDQFLVSVGAVKKTVSGQGESRFDNLNLPTGPTQIPRLVSFLPNVFPLLCGKAVTKKNWGLQKGRRIDFVIGFPCVASSSILPLISLGKEFIESLQDFGFSRTVHFMAEESIDSLVTPEKSELDGRIISRNSAGSPGSLNDGHSTHARRSRAFAGSYHAGDGLTRHSTVKSDSANGCQNVVPHYLRASTGSCHDFCKYGRKHSFENEARKPLRKRITEPFPNELNPVRMIVSNERKKEKVVNHKPSADGLNLPPDLKLSPSTKSCSPHPKTSSDKGKVVKQKSSTSTKNHSPDLKPSPDIKSFSQKPKMSSNVKIYSAGENASPVRKTLLPKNKPSSSKKFPSPDPPEIIKSVVFPSNRVEVPAESASPTDNKMSRPEKKKTYQSKQHLAPIKSKAVMIESPSCSDNSDGIRGKGRRNSDAKTFRDVTASKASAKKILAPPAATQPPKNSPIKTGSARSRKAGNLKLMSPGEDWNRIHKVKTKPSDNEKIPEKTLHPIDKFPVKDRNRIRKVKTKPFDDEKASEKTLLAIEKETQNSIPQSIPHDHADSSLTSTSSAESLCHEKSSSLPGHEQDNEETEDSVGEADKLISDSNEPLVKQTSVGEAEKLTSDSGESLETGNPVKEKHIKTERKTRMVVSENKYSSPVKLKFRSGKVVDLQSDNNGPRRLRFRRARVLRAEDGKGDLRERIFKKTGVINAVSSRKVILKHQDVQGKRDAKGLLNHVSEQTTSELVESRKSKFPVKDRKWIRNVKTNPSDNEKVSEKTLHAIEKGTQNSVDQSIPHDHAIPSLPPTSSGHGQDNQETEESVGEAGELTSDSDESLETGKPVKENQTKTLIKSRVVVSENKYLSPVKLKFRSGKVVDLQSDNNGPRRLRFRRARVSGTEDSNELRRTFKRTGVSASGIEVSSGKVVLKHQDVQGKRDAQGLFNNVIEETASKLVESRKSKVKALVGAFETFEAILGEQYKGVNSGVAFYFRLKGRGRRRISRQLTTLMNACYGYAAGCGLLLMNNAAHFLLTIFCLATIQELQQISFSKVGNFIGLGICPLALYADPRNLGFLVCAAEICGQTLWIITNAGFAAGYVKIEMGLVL</sequence>
<feature type="compositionally biased region" description="Polar residues" evidence="1">
    <location>
        <begin position="695"/>
        <end position="707"/>
    </location>
</feature>
<reference evidence="3" key="2">
    <citation type="journal article" date="2024" name="Plant">
        <title>Genomic evolution and insights into agronomic trait innovations of Sesamum species.</title>
        <authorList>
            <person name="Miao H."/>
            <person name="Wang L."/>
            <person name="Qu L."/>
            <person name="Liu H."/>
            <person name="Sun Y."/>
            <person name="Le M."/>
            <person name="Wang Q."/>
            <person name="Wei S."/>
            <person name="Zheng Y."/>
            <person name="Lin W."/>
            <person name="Duan Y."/>
            <person name="Cao H."/>
            <person name="Xiong S."/>
            <person name="Wang X."/>
            <person name="Wei L."/>
            <person name="Li C."/>
            <person name="Ma Q."/>
            <person name="Ju M."/>
            <person name="Zhao R."/>
            <person name="Li G."/>
            <person name="Mu C."/>
            <person name="Tian Q."/>
            <person name="Mei H."/>
            <person name="Zhang T."/>
            <person name="Gao T."/>
            <person name="Zhang H."/>
        </authorList>
    </citation>
    <scope>NUCLEOTIDE SEQUENCE</scope>
    <source>
        <strain evidence="3">K16</strain>
    </source>
</reference>
<feature type="region of interest" description="Disordered" evidence="1">
    <location>
        <begin position="1169"/>
        <end position="1224"/>
    </location>
</feature>
<feature type="region of interest" description="Disordered" evidence="1">
    <location>
        <begin position="628"/>
        <end position="1020"/>
    </location>
</feature>
<dbReference type="EMBL" id="JACGWL010000010">
    <property type="protein sequence ID" value="KAK4393163.1"/>
    <property type="molecule type" value="Genomic_DNA"/>
</dbReference>
<dbReference type="Proteomes" id="UP001289374">
    <property type="component" value="Unassembled WGS sequence"/>
</dbReference>
<feature type="compositionally biased region" description="Acidic residues" evidence="1">
    <location>
        <begin position="967"/>
        <end position="976"/>
    </location>
</feature>
<dbReference type="Pfam" id="PF14234">
    <property type="entry name" value="DUF4336"/>
    <property type="match status" value="2"/>
</dbReference>
<dbReference type="PANTHER" id="PTHR33835:SF2">
    <property type="entry name" value="LYSINE-TRNA LIGASE"/>
    <property type="match status" value="1"/>
</dbReference>
<organism evidence="3 4">
    <name type="scientific">Sesamum angolense</name>
    <dbReference type="NCBI Taxonomy" id="2727404"/>
    <lineage>
        <taxon>Eukaryota</taxon>
        <taxon>Viridiplantae</taxon>
        <taxon>Streptophyta</taxon>
        <taxon>Embryophyta</taxon>
        <taxon>Tracheophyta</taxon>
        <taxon>Spermatophyta</taxon>
        <taxon>Magnoliopsida</taxon>
        <taxon>eudicotyledons</taxon>
        <taxon>Gunneridae</taxon>
        <taxon>Pentapetalae</taxon>
        <taxon>asterids</taxon>
        <taxon>lamiids</taxon>
        <taxon>Lamiales</taxon>
        <taxon>Pedaliaceae</taxon>
        <taxon>Sesamum</taxon>
    </lineage>
</organism>